<accession>A0A6J4GY84</accession>
<proteinExistence type="inferred from homology"/>
<dbReference type="GO" id="GO:0005525">
    <property type="term" value="F:GTP binding"/>
    <property type="evidence" value="ECO:0007669"/>
    <property type="project" value="UniProtKB-KW"/>
</dbReference>
<dbReference type="InterPro" id="IPR027417">
    <property type="entry name" value="P-loop_NTPase"/>
</dbReference>
<keyword evidence="5" id="KW-0143">Chaperone</keyword>
<organism evidence="6">
    <name type="scientific">uncultured Acidimicrobiales bacterium</name>
    <dbReference type="NCBI Taxonomy" id="310071"/>
    <lineage>
        <taxon>Bacteria</taxon>
        <taxon>Bacillati</taxon>
        <taxon>Actinomycetota</taxon>
        <taxon>Acidimicrobiia</taxon>
        <taxon>Acidimicrobiales</taxon>
        <taxon>environmental samples</taxon>
    </lineage>
</organism>
<evidence type="ECO:0000256" key="5">
    <source>
        <dbReference type="ARBA" id="ARBA00023186"/>
    </source>
</evidence>
<comment type="similarity">
    <text evidence="1">Belongs to the SIMIBI class G3E GTPase family. ArgK/MeaB subfamily.</text>
</comment>
<dbReference type="AlphaFoldDB" id="A0A6J4GY84"/>
<sequence>MLVEAAGRGDRGAVARLLSLVERGGEGARSVGRLTYPHGGRTYTVGITGAPGAGKSSLTNRVIEQVRAAGSTVAVLAIDPSSPFTGGAILGDRVRMQDHALDDGVFIRSMATRGHLGGLSLATPEAVRVLDAAGVPLVIIETVGVGQVEVEVAGAADTTVVVVNPGWGDAVQANKAGLLEIADIFVINKADRPGALDTQRDLEQMLELTTEKQWRPPIVHTKAVDNDGADRLLAAIADHRAHLESTGELVRRRARRLEQEMREIIARSLEQRAYELASGDAFAQLLGDVLERTVDPWTAAGRLIEASR</sequence>
<dbReference type="InterPro" id="IPR005129">
    <property type="entry name" value="GTPase_ArgK"/>
</dbReference>
<dbReference type="Gene3D" id="3.40.50.300">
    <property type="entry name" value="P-loop containing nucleotide triphosphate hydrolases"/>
    <property type="match status" value="1"/>
</dbReference>
<evidence type="ECO:0000256" key="3">
    <source>
        <dbReference type="ARBA" id="ARBA00022801"/>
    </source>
</evidence>
<evidence type="ECO:0000256" key="2">
    <source>
        <dbReference type="ARBA" id="ARBA00022741"/>
    </source>
</evidence>
<dbReference type="PANTHER" id="PTHR43087:SF1">
    <property type="entry name" value="LAO_AO TRANSPORT SYSTEM ATPASE"/>
    <property type="match status" value="1"/>
</dbReference>
<dbReference type="Pfam" id="PF03308">
    <property type="entry name" value="MeaB"/>
    <property type="match status" value="1"/>
</dbReference>
<keyword evidence="4" id="KW-0342">GTP-binding</keyword>
<dbReference type="PANTHER" id="PTHR43087">
    <property type="entry name" value="LYSINE/ARGININE/ORNITHINE TRANSPORT SYSTEM KINASE"/>
    <property type="match status" value="1"/>
</dbReference>
<protein>
    <submittedName>
        <fullName evidence="6">Putative periplasmic protein kinase ArgK and related GTPases of G3E family</fullName>
    </submittedName>
</protein>
<keyword evidence="3" id="KW-0378">Hydrolase</keyword>
<gene>
    <name evidence="6" type="ORF">AVDCRST_MAG50-890</name>
</gene>
<reference evidence="6" key="1">
    <citation type="submission" date="2020-02" db="EMBL/GenBank/DDBJ databases">
        <authorList>
            <person name="Meier V. D."/>
        </authorList>
    </citation>
    <scope>NUCLEOTIDE SEQUENCE</scope>
    <source>
        <strain evidence="6">AVDCRST_MAG50</strain>
    </source>
</reference>
<evidence type="ECO:0000313" key="6">
    <source>
        <dbReference type="EMBL" id="CAA9209117.1"/>
    </source>
</evidence>
<dbReference type="GO" id="GO:0003924">
    <property type="term" value="F:GTPase activity"/>
    <property type="evidence" value="ECO:0007669"/>
    <property type="project" value="InterPro"/>
</dbReference>
<dbReference type="NCBIfam" id="TIGR00750">
    <property type="entry name" value="lao"/>
    <property type="match status" value="1"/>
</dbReference>
<evidence type="ECO:0000256" key="4">
    <source>
        <dbReference type="ARBA" id="ARBA00023134"/>
    </source>
</evidence>
<dbReference type="InterPro" id="IPR052040">
    <property type="entry name" value="GTPase/Isobutyryl-CoA_mutase"/>
</dbReference>
<dbReference type="EMBL" id="CADCTF010000001">
    <property type="protein sequence ID" value="CAA9209117.1"/>
    <property type="molecule type" value="Genomic_DNA"/>
</dbReference>
<keyword evidence="6" id="KW-0808">Transferase</keyword>
<keyword evidence="6" id="KW-0418">Kinase</keyword>
<name>A0A6J4GY84_9ACTN</name>
<evidence type="ECO:0000256" key="1">
    <source>
        <dbReference type="ARBA" id="ARBA00009625"/>
    </source>
</evidence>
<keyword evidence="2" id="KW-0547">Nucleotide-binding</keyword>
<dbReference type="SUPFAM" id="SSF52540">
    <property type="entry name" value="P-loop containing nucleoside triphosphate hydrolases"/>
    <property type="match status" value="1"/>
</dbReference>
<dbReference type="GO" id="GO:0016301">
    <property type="term" value="F:kinase activity"/>
    <property type="evidence" value="ECO:0007669"/>
    <property type="project" value="UniProtKB-KW"/>
</dbReference>